<dbReference type="InterPro" id="IPR013780">
    <property type="entry name" value="Glyco_hydro_b"/>
</dbReference>
<dbReference type="CDD" id="cd14791">
    <property type="entry name" value="GH36"/>
    <property type="match status" value="1"/>
</dbReference>
<sequence>MTPTPLQLDPAHLSQLHLRAAGVSLLLDITEGELPAVIHWGADLGPTSADEATTLALGHIQHIAINDQERPTRMNLLATHEAGWHGRPAIDGGRVNGAGWTTKLKITGITATLEGAEQTENLLSGGAGTLEFTTVDTDAGVSVTIILELFPSGLIRSRATLTNIGQGAYEVRELGIVYPLPSNARELFDLAGHWGKERVPQRMPLTVGAHLRESRKGRTGADAATLLTAGVPGFGFESGEVWGVHTAFSGNHRSWAERAYTGVAVIGGSEVLLPGEAVLEEGESYTGVWVYADYGDGQDAQAARIHRWLRSREIHPQRQRPVTLNVWEAVYFDHNLDRLKDLADKAAELGIERYVLDDGWFGSRRDDTSGLGDWTVSPDMWPNGLTPIIEHVENLGMEFGLWFEPEMVNPDSDVARDHPEWIMAPAGRQPVTIRSQQVMNLTIPDAYAHVRDQMVAVLTENPGIKYIKWDHNRHLVEAGNPATGAPGVHAQTLAAYHLMEEIKENFPGLEIEACASGGARVDLEVLQRTDRVWTSDCIDPLERQQMHRYTQQLIVPELMGSHIASGSSHTTGRTHTLHFRAATAFWGHLGVEWDLTEASSEEFAELAEWIAFHKKHRALLHSGDIVRMDLFDKAVGVHGVVSADRREALFGINQLDFAETNPVGKFRLGGLDPETIYEIRDVTPGHADAHTGFRPSPVWPTGQPIRVSGRALASAGLFLPGLWPETSRILHLAAL</sequence>
<evidence type="ECO:0000313" key="9">
    <source>
        <dbReference type="Proteomes" id="UP001500187"/>
    </source>
</evidence>
<dbReference type="InterPro" id="IPR050985">
    <property type="entry name" value="Alpha-glycosidase_related"/>
</dbReference>
<dbReference type="InterPro" id="IPR031704">
    <property type="entry name" value="Glyco_hydro_36_N"/>
</dbReference>
<dbReference type="Pfam" id="PF02065">
    <property type="entry name" value="Melibiase"/>
    <property type="match status" value="1"/>
</dbReference>
<evidence type="ECO:0000256" key="3">
    <source>
        <dbReference type="ARBA" id="ARBA00022801"/>
    </source>
</evidence>
<dbReference type="InterPro" id="IPR038417">
    <property type="entry name" value="Alpga-gal_N_sf"/>
</dbReference>
<dbReference type="InterPro" id="IPR002252">
    <property type="entry name" value="Glyco_hydro_36"/>
</dbReference>
<evidence type="ECO:0000256" key="1">
    <source>
        <dbReference type="ARBA" id="ARBA00001255"/>
    </source>
</evidence>
<dbReference type="EMBL" id="BAABKP010000001">
    <property type="protein sequence ID" value="GAA4786566.1"/>
    <property type="molecule type" value="Genomic_DNA"/>
</dbReference>
<comment type="catalytic activity">
    <reaction evidence="1 5">
        <text>Hydrolysis of terminal, non-reducing alpha-D-galactose residues in alpha-D-galactosides, including galactose oligosaccharides, galactomannans and galactolipids.</text>
        <dbReference type="EC" id="3.2.1.22"/>
    </reaction>
</comment>
<evidence type="ECO:0000259" key="6">
    <source>
        <dbReference type="Pfam" id="PF16874"/>
    </source>
</evidence>
<evidence type="ECO:0000256" key="2">
    <source>
        <dbReference type="ARBA" id="ARBA00012755"/>
    </source>
</evidence>
<dbReference type="InterPro" id="IPR013785">
    <property type="entry name" value="Aldolase_TIM"/>
</dbReference>
<dbReference type="PRINTS" id="PR00743">
    <property type="entry name" value="GLHYDRLASE36"/>
</dbReference>
<dbReference type="Gene3D" id="2.70.98.60">
    <property type="entry name" value="alpha-galactosidase from lactobacil brevis"/>
    <property type="match status" value="1"/>
</dbReference>
<dbReference type="Gene3D" id="3.20.20.70">
    <property type="entry name" value="Aldolase class I"/>
    <property type="match status" value="1"/>
</dbReference>
<dbReference type="InterPro" id="IPR031705">
    <property type="entry name" value="Glyco_hydro_36_C"/>
</dbReference>
<accession>A0ABP9AV55</accession>
<dbReference type="EC" id="3.2.1.22" evidence="2 5"/>
<dbReference type="Pfam" id="PF16874">
    <property type="entry name" value="Glyco_hydro_36C"/>
    <property type="match status" value="1"/>
</dbReference>
<evidence type="ECO:0000256" key="4">
    <source>
        <dbReference type="ARBA" id="ARBA00023295"/>
    </source>
</evidence>
<dbReference type="SUPFAM" id="SSF51445">
    <property type="entry name" value="(Trans)glycosidases"/>
    <property type="match status" value="1"/>
</dbReference>
<proteinExistence type="inferred from homology"/>
<dbReference type="PROSITE" id="PS00512">
    <property type="entry name" value="ALPHA_GALACTOSIDASE"/>
    <property type="match status" value="1"/>
</dbReference>
<dbReference type="Pfam" id="PF16875">
    <property type="entry name" value="Glyco_hydro_36N"/>
    <property type="match status" value="1"/>
</dbReference>
<feature type="domain" description="Glycosyl hydrolase family 36 N-terminal" evidence="7">
    <location>
        <begin position="34"/>
        <end position="279"/>
    </location>
</feature>
<gene>
    <name evidence="8" type="ORF">GCM10023352_00060</name>
</gene>
<keyword evidence="3 5" id="KW-0378">Hydrolase</keyword>
<dbReference type="InterPro" id="IPR017853">
    <property type="entry name" value="GH"/>
</dbReference>
<comment type="caution">
    <text evidence="8">The sequence shown here is derived from an EMBL/GenBank/DDBJ whole genome shotgun (WGS) entry which is preliminary data.</text>
</comment>
<dbReference type="Proteomes" id="UP001500187">
    <property type="component" value="Unassembled WGS sequence"/>
</dbReference>
<dbReference type="RefSeq" id="WP_345443115.1">
    <property type="nucleotide sequence ID" value="NZ_BAABKP010000001.1"/>
</dbReference>
<evidence type="ECO:0000313" key="8">
    <source>
        <dbReference type="EMBL" id="GAA4786566.1"/>
    </source>
</evidence>
<evidence type="ECO:0000256" key="5">
    <source>
        <dbReference type="PIRNR" id="PIRNR005536"/>
    </source>
</evidence>
<dbReference type="Gene3D" id="2.60.40.1180">
    <property type="entry name" value="Golgi alpha-mannosidase II"/>
    <property type="match status" value="1"/>
</dbReference>
<keyword evidence="9" id="KW-1185">Reference proteome</keyword>
<dbReference type="InterPro" id="IPR000111">
    <property type="entry name" value="Glyco_hydro_27/36_CS"/>
</dbReference>
<dbReference type="PIRSF" id="PIRSF005536">
    <property type="entry name" value="Agal"/>
    <property type="match status" value="1"/>
</dbReference>
<comment type="similarity">
    <text evidence="5">Belongs to the glycosyl hydrolase.</text>
</comment>
<protein>
    <recommendedName>
        <fullName evidence="2 5">Alpha-galactosidase</fullName>
        <ecNumber evidence="2 5">3.2.1.22</ecNumber>
    </recommendedName>
</protein>
<feature type="domain" description="Glycosyl hydrolase family 36 C-terminal" evidence="6">
    <location>
        <begin position="640"/>
        <end position="732"/>
    </location>
</feature>
<dbReference type="PANTHER" id="PTHR43053">
    <property type="entry name" value="GLYCOSIDASE FAMILY 31"/>
    <property type="match status" value="1"/>
</dbReference>
<organism evidence="8 9">
    <name type="scientific">Rothia endophytica</name>
    <dbReference type="NCBI Taxonomy" id="1324766"/>
    <lineage>
        <taxon>Bacteria</taxon>
        <taxon>Bacillati</taxon>
        <taxon>Actinomycetota</taxon>
        <taxon>Actinomycetes</taxon>
        <taxon>Micrococcales</taxon>
        <taxon>Micrococcaceae</taxon>
        <taxon>Rothia</taxon>
    </lineage>
</organism>
<reference evidence="9" key="1">
    <citation type="journal article" date="2019" name="Int. J. Syst. Evol. Microbiol.">
        <title>The Global Catalogue of Microorganisms (GCM) 10K type strain sequencing project: providing services to taxonomists for standard genome sequencing and annotation.</title>
        <authorList>
            <consortium name="The Broad Institute Genomics Platform"/>
            <consortium name="The Broad Institute Genome Sequencing Center for Infectious Disease"/>
            <person name="Wu L."/>
            <person name="Ma J."/>
        </authorList>
    </citation>
    <scope>NUCLEOTIDE SEQUENCE [LARGE SCALE GENOMIC DNA]</scope>
    <source>
        <strain evidence="9">JCM 18541</strain>
    </source>
</reference>
<evidence type="ECO:0000259" key="7">
    <source>
        <dbReference type="Pfam" id="PF16875"/>
    </source>
</evidence>
<dbReference type="PANTHER" id="PTHR43053:SF3">
    <property type="entry name" value="ALPHA-GALACTOSIDASE C-RELATED"/>
    <property type="match status" value="1"/>
</dbReference>
<keyword evidence="4 5" id="KW-0326">Glycosidase</keyword>
<name>A0ABP9AV55_9MICC</name>